<evidence type="ECO:0000313" key="1">
    <source>
        <dbReference type="EMBL" id="RNA01666.1"/>
    </source>
</evidence>
<accession>A0A3M7PRD4</accession>
<proteinExistence type="predicted"/>
<protein>
    <submittedName>
        <fullName evidence="1">Uncharacterized protein</fullName>
    </submittedName>
</protein>
<sequence>MYGPSKIGLNLSCIFSDLMNTWSLGFRKFSSRIWFTNSGPLSERNSDGGPKVEINSKIFSAISIAVFDLIG</sequence>
<dbReference type="AlphaFoldDB" id="A0A3M7PRD4"/>
<evidence type="ECO:0000313" key="2">
    <source>
        <dbReference type="Proteomes" id="UP000276133"/>
    </source>
</evidence>
<dbReference type="Proteomes" id="UP000276133">
    <property type="component" value="Unassembled WGS sequence"/>
</dbReference>
<gene>
    <name evidence="1" type="ORF">BpHYR1_024461</name>
</gene>
<organism evidence="1 2">
    <name type="scientific">Brachionus plicatilis</name>
    <name type="common">Marine rotifer</name>
    <name type="synonym">Brachionus muelleri</name>
    <dbReference type="NCBI Taxonomy" id="10195"/>
    <lineage>
        <taxon>Eukaryota</taxon>
        <taxon>Metazoa</taxon>
        <taxon>Spiralia</taxon>
        <taxon>Gnathifera</taxon>
        <taxon>Rotifera</taxon>
        <taxon>Eurotatoria</taxon>
        <taxon>Monogononta</taxon>
        <taxon>Pseudotrocha</taxon>
        <taxon>Ploima</taxon>
        <taxon>Brachionidae</taxon>
        <taxon>Brachionus</taxon>
    </lineage>
</organism>
<keyword evidence="2" id="KW-1185">Reference proteome</keyword>
<name>A0A3M7PRD4_BRAPC</name>
<comment type="caution">
    <text evidence="1">The sequence shown here is derived from an EMBL/GenBank/DDBJ whole genome shotgun (WGS) entry which is preliminary data.</text>
</comment>
<reference evidence="1 2" key="1">
    <citation type="journal article" date="2018" name="Sci. Rep.">
        <title>Genomic signatures of local adaptation to the degree of environmental predictability in rotifers.</title>
        <authorList>
            <person name="Franch-Gras L."/>
            <person name="Hahn C."/>
            <person name="Garcia-Roger E.M."/>
            <person name="Carmona M.J."/>
            <person name="Serra M."/>
            <person name="Gomez A."/>
        </authorList>
    </citation>
    <scope>NUCLEOTIDE SEQUENCE [LARGE SCALE GENOMIC DNA]</scope>
    <source>
        <strain evidence="1">HYR1</strain>
    </source>
</reference>
<dbReference type="EMBL" id="REGN01009226">
    <property type="protein sequence ID" value="RNA01666.1"/>
    <property type="molecule type" value="Genomic_DNA"/>
</dbReference>